<sequence>MKKKAIINSLLLSSLIIGSTQVLAAPGDVETKERKTEGVITFEPNDEPIGPTDPINPGEPGQPIDPEDPEKPVEPGTPGPLSLDFASSFNFGKQKITSENKVYMAKPQAFKVEDGSIEERPLYAQVTDGRGELKGWSLSLKQNGQFKGKINKKELNGAEIKFVNGQTSTEMESGSPSTVSKNVELVATGSAASLLMEAKAGEAAGTHIYHLGDLKTMSESVQLHVPGKATKLKDTYETTLTWQLSTLPANGEGPSEPGIEE</sequence>
<keyword evidence="2" id="KW-0732">Signal</keyword>
<dbReference type="AlphaFoldDB" id="A0A429ZHL3"/>
<evidence type="ECO:0000313" key="4">
    <source>
        <dbReference type="EMBL" id="RST93200.1"/>
    </source>
</evidence>
<feature type="region of interest" description="Disordered" evidence="1">
    <location>
        <begin position="28"/>
        <end position="81"/>
    </location>
</feature>
<evidence type="ECO:0000256" key="1">
    <source>
        <dbReference type="SAM" id="MobiDB-lite"/>
    </source>
</evidence>
<evidence type="ECO:0000256" key="2">
    <source>
        <dbReference type="SAM" id="SignalP"/>
    </source>
</evidence>
<evidence type="ECO:0000259" key="3">
    <source>
        <dbReference type="Pfam" id="PF13731"/>
    </source>
</evidence>
<dbReference type="Pfam" id="PF13731">
    <property type="entry name" value="WxL"/>
    <property type="match status" value="1"/>
</dbReference>
<feature type="signal peptide" evidence="2">
    <location>
        <begin position="1"/>
        <end position="24"/>
    </location>
</feature>
<reference evidence="4 5" key="1">
    <citation type="submission" date="2017-05" db="EMBL/GenBank/DDBJ databases">
        <title>Vagococcus spp. assemblies.</title>
        <authorList>
            <person name="Gulvik C.A."/>
        </authorList>
    </citation>
    <scope>NUCLEOTIDE SEQUENCE [LARGE SCALE GENOMIC DNA]</scope>
    <source>
        <strain evidence="4 5">NCFB 2777</strain>
    </source>
</reference>
<protein>
    <recommendedName>
        <fullName evidence="3">WxL domain-containing protein</fullName>
    </recommendedName>
</protein>
<feature type="chain" id="PRO_5019071382" description="WxL domain-containing protein" evidence="2">
    <location>
        <begin position="25"/>
        <end position="261"/>
    </location>
</feature>
<evidence type="ECO:0000313" key="5">
    <source>
        <dbReference type="Proteomes" id="UP000287239"/>
    </source>
</evidence>
<dbReference type="GeneID" id="98569074"/>
<keyword evidence="5" id="KW-1185">Reference proteome</keyword>
<dbReference type="Proteomes" id="UP000287239">
    <property type="component" value="Unassembled WGS sequence"/>
</dbReference>
<comment type="caution">
    <text evidence="4">The sequence shown here is derived from an EMBL/GenBank/DDBJ whole genome shotgun (WGS) entry which is preliminary data.</text>
</comment>
<feature type="domain" description="WxL" evidence="3">
    <location>
        <begin position="30"/>
        <end position="248"/>
    </location>
</feature>
<dbReference type="EMBL" id="NGJU01000019">
    <property type="protein sequence ID" value="RST93200.1"/>
    <property type="molecule type" value="Genomic_DNA"/>
</dbReference>
<dbReference type="RefSeq" id="WP_126781448.1">
    <property type="nucleotide sequence ID" value="NZ_JBQDMR010000029.1"/>
</dbReference>
<gene>
    <name evidence="4" type="ORF">CBF35_12060</name>
</gene>
<dbReference type="OrthoDB" id="2339326at2"/>
<accession>A0A429ZHL3</accession>
<organism evidence="4 5">
    <name type="scientific">Vagococcus salmoninarum</name>
    <dbReference type="NCBI Taxonomy" id="2739"/>
    <lineage>
        <taxon>Bacteria</taxon>
        <taxon>Bacillati</taxon>
        <taxon>Bacillota</taxon>
        <taxon>Bacilli</taxon>
        <taxon>Lactobacillales</taxon>
        <taxon>Enterococcaceae</taxon>
        <taxon>Vagococcus</taxon>
    </lineage>
</organism>
<name>A0A429ZHL3_9ENTE</name>
<dbReference type="InterPro" id="IPR027994">
    <property type="entry name" value="WxL_dom"/>
</dbReference>
<proteinExistence type="predicted"/>